<dbReference type="PANTHER" id="PTHR37535">
    <property type="entry name" value="FLUG DOMAIN PROTEIN"/>
    <property type="match status" value="1"/>
</dbReference>
<comment type="caution">
    <text evidence="1">The sequence shown here is derived from an EMBL/GenBank/DDBJ whole genome shotgun (WGS) entry which is preliminary data.</text>
</comment>
<proteinExistence type="predicted"/>
<sequence length="362" mass="41235">MPSRTARLAGRPAVLLPIDPFDEDTQTAQSNANLYRYCRRNVVDHLKIWRDCIEDCLDRRTQAVFQGFLLDYCRSNTKRVIVLGDREVIWTYTITTKSAATEIWRTLVAAADKRAIAPLRRNATEAQRWKLCWDIKVEGTRAGPVFIIVKWIKTHLTPLLELEVDLPYSKRGFTLDDIALFADTLWLRPHLIPLSPLQRLSVHGAVPFAGLGGFRPGMLEHLEYDQFRVLLVRDGAGRRRVAVHCKIYTNKRRGLNRQVQFTILAVPDPRYCVVRILIPRAIQADAFEAGYKSYDELIRKPTFDGNTRIIRLNWKQHLLDEKAEILPPPTGRFGAFGIAPCLSQGIENPPARTSQGWGLAGD</sequence>
<reference evidence="1" key="1">
    <citation type="journal article" date="2023" name="Mol. Phylogenet. Evol.">
        <title>Genome-scale phylogeny and comparative genomics of the fungal order Sordariales.</title>
        <authorList>
            <person name="Hensen N."/>
            <person name="Bonometti L."/>
            <person name="Westerberg I."/>
            <person name="Brannstrom I.O."/>
            <person name="Guillou S."/>
            <person name="Cros-Aarteil S."/>
            <person name="Calhoun S."/>
            <person name="Haridas S."/>
            <person name="Kuo A."/>
            <person name="Mondo S."/>
            <person name="Pangilinan J."/>
            <person name="Riley R."/>
            <person name="LaButti K."/>
            <person name="Andreopoulos B."/>
            <person name="Lipzen A."/>
            <person name="Chen C."/>
            <person name="Yan M."/>
            <person name="Daum C."/>
            <person name="Ng V."/>
            <person name="Clum A."/>
            <person name="Steindorff A."/>
            <person name="Ohm R.A."/>
            <person name="Martin F."/>
            <person name="Silar P."/>
            <person name="Natvig D.O."/>
            <person name="Lalanne C."/>
            <person name="Gautier V."/>
            <person name="Ament-Velasquez S.L."/>
            <person name="Kruys A."/>
            <person name="Hutchinson M.I."/>
            <person name="Powell A.J."/>
            <person name="Barry K."/>
            <person name="Miller A.N."/>
            <person name="Grigoriev I.V."/>
            <person name="Debuchy R."/>
            <person name="Gladieux P."/>
            <person name="Hiltunen Thoren M."/>
            <person name="Johannesson H."/>
        </authorList>
    </citation>
    <scope>NUCLEOTIDE SEQUENCE</scope>
    <source>
        <strain evidence="1">CBS 955.72</strain>
    </source>
</reference>
<dbReference type="AlphaFoldDB" id="A0AAJ0HWL3"/>
<dbReference type="Proteomes" id="UP001275084">
    <property type="component" value="Unassembled WGS sequence"/>
</dbReference>
<gene>
    <name evidence="1" type="ORF">B0T25DRAFT_59035</name>
</gene>
<keyword evidence="2" id="KW-1185">Reference proteome</keyword>
<name>A0AAJ0HWL3_9PEZI</name>
<evidence type="ECO:0000313" key="1">
    <source>
        <dbReference type="EMBL" id="KAK3364163.1"/>
    </source>
</evidence>
<dbReference type="EMBL" id="JAUIQD010000001">
    <property type="protein sequence ID" value="KAK3364163.1"/>
    <property type="molecule type" value="Genomic_DNA"/>
</dbReference>
<accession>A0AAJ0HWL3</accession>
<dbReference type="PANTHER" id="PTHR37535:SF3">
    <property type="entry name" value="FLUG DOMAIN-CONTAINING PROTEIN"/>
    <property type="match status" value="1"/>
</dbReference>
<evidence type="ECO:0000313" key="2">
    <source>
        <dbReference type="Proteomes" id="UP001275084"/>
    </source>
</evidence>
<protein>
    <submittedName>
        <fullName evidence="1">Uncharacterized protein</fullName>
    </submittedName>
</protein>
<organism evidence="1 2">
    <name type="scientific">Lasiosphaeria hispida</name>
    <dbReference type="NCBI Taxonomy" id="260671"/>
    <lineage>
        <taxon>Eukaryota</taxon>
        <taxon>Fungi</taxon>
        <taxon>Dikarya</taxon>
        <taxon>Ascomycota</taxon>
        <taxon>Pezizomycotina</taxon>
        <taxon>Sordariomycetes</taxon>
        <taxon>Sordariomycetidae</taxon>
        <taxon>Sordariales</taxon>
        <taxon>Lasiosphaeriaceae</taxon>
        <taxon>Lasiosphaeria</taxon>
    </lineage>
</organism>
<reference evidence="1" key="2">
    <citation type="submission" date="2023-06" db="EMBL/GenBank/DDBJ databases">
        <authorList>
            <consortium name="Lawrence Berkeley National Laboratory"/>
            <person name="Haridas S."/>
            <person name="Hensen N."/>
            <person name="Bonometti L."/>
            <person name="Westerberg I."/>
            <person name="Brannstrom I.O."/>
            <person name="Guillou S."/>
            <person name="Cros-Aarteil S."/>
            <person name="Calhoun S."/>
            <person name="Kuo A."/>
            <person name="Mondo S."/>
            <person name="Pangilinan J."/>
            <person name="Riley R."/>
            <person name="Labutti K."/>
            <person name="Andreopoulos B."/>
            <person name="Lipzen A."/>
            <person name="Chen C."/>
            <person name="Yanf M."/>
            <person name="Daum C."/>
            <person name="Ng V."/>
            <person name="Clum A."/>
            <person name="Steindorff A."/>
            <person name="Ohm R."/>
            <person name="Martin F."/>
            <person name="Silar P."/>
            <person name="Natvig D."/>
            <person name="Lalanne C."/>
            <person name="Gautier V."/>
            <person name="Ament-Velasquez S.L."/>
            <person name="Kruys A."/>
            <person name="Hutchinson M.I."/>
            <person name="Powell A.J."/>
            <person name="Barry K."/>
            <person name="Miller A.N."/>
            <person name="Grigoriev I.V."/>
            <person name="Debuchy R."/>
            <person name="Gladieux P."/>
            <person name="Thoren M.H."/>
            <person name="Johannesson H."/>
        </authorList>
    </citation>
    <scope>NUCLEOTIDE SEQUENCE</scope>
    <source>
        <strain evidence="1">CBS 955.72</strain>
    </source>
</reference>